<evidence type="ECO:0000313" key="3">
    <source>
        <dbReference type="Proteomes" id="UP000473325"/>
    </source>
</evidence>
<reference evidence="2 3" key="1">
    <citation type="submission" date="2019-12" db="EMBL/GenBank/DDBJ databases">
        <authorList>
            <person name="Kun Z."/>
        </authorList>
    </citation>
    <scope>NUCLEOTIDE SEQUENCE [LARGE SCALE GENOMIC DNA]</scope>
    <source>
        <strain evidence="2 3">YIM 123512</strain>
    </source>
</reference>
<organism evidence="2 3">
    <name type="scientific">Nocardioides flavescens</name>
    <dbReference type="NCBI Taxonomy" id="2691959"/>
    <lineage>
        <taxon>Bacteria</taxon>
        <taxon>Bacillati</taxon>
        <taxon>Actinomycetota</taxon>
        <taxon>Actinomycetes</taxon>
        <taxon>Propionibacteriales</taxon>
        <taxon>Nocardioidaceae</taxon>
        <taxon>Nocardioides</taxon>
    </lineage>
</organism>
<proteinExistence type="predicted"/>
<dbReference type="AlphaFoldDB" id="A0A6L7F3S8"/>
<name>A0A6L7F3S8_9ACTN</name>
<evidence type="ECO:0000313" key="2">
    <source>
        <dbReference type="EMBL" id="MXG91866.1"/>
    </source>
</evidence>
<evidence type="ECO:0000256" key="1">
    <source>
        <dbReference type="SAM" id="Phobius"/>
    </source>
</evidence>
<comment type="caution">
    <text evidence="2">The sequence shown here is derived from an EMBL/GenBank/DDBJ whole genome shotgun (WGS) entry which is preliminary data.</text>
</comment>
<keyword evidence="1" id="KW-0472">Membrane</keyword>
<gene>
    <name evidence="2" type="ORF">GRQ65_20185</name>
</gene>
<sequence length="104" mass="11052">MVVFGVLGLVVCVAMTWTGVRLVRAGRQLEVTPTAEQGSVAAQVDRRLLAARTRVETLVMPEVEASELRPSAGAYEQRSRTYSVVGLGLLGLAAVFALGVLLLL</sequence>
<keyword evidence="1" id="KW-0812">Transmembrane</keyword>
<keyword evidence="3" id="KW-1185">Reference proteome</keyword>
<dbReference type="RefSeq" id="WP_160879796.1">
    <property type="nucleotide sequence ID" value="NZ_WUEK01000015.1"/>
</dbReference>
<accession>A0A6L7F3S8</accession>
<keyword evidence="1" id="KW-1133">Transmembrane helix</keyword>
<protein>
    <submittedName>
        <fullName evidence="2">Uncharacterized protein</fullName>
    </submittedName>
</protein>
<dbReference type="EMBL" id="WUEK01000015">
    <property type="protein sequence ID" value="MXG91866.1"/>
    <property type="molecule type" value="Genomic_DNA"/>
</dbReference>
<feature type="transmembrane region" description="Helical" evidence="1">
    <location>
        <begin position="82"/>
        <end position="103"/>
    </location>
</feature>
<dbReference type="Proteomes" id="UP000473325">
    <property type="component" value="Unassembled WGS sequence"/>
</dbReference>